<dbReference type="Proteomes" id="UP000051176">
    <property type="component" value="Unassembled WGS sequence"/>
</dbReference>
<accession>A0A0R1GX42</accession>
<dbReference type="InterPro" id="IPR013154">
    <property type="entry name" value="ADH-like_N"/>
</dbReference>
<organism evidence="4 5">
    <name type="scientific">Levilactobacillus parabrevis ATCC 53295</name>
    <dbReference type="NCBI Taxonomy" id="1267003"/>
    <lineage>
        <taxon>Bacteria</taxon>
        <taxon>Bacillati</taxon>
        <taxon>Bacillota</taxon>
        <taxon>Bacilli</taxon>
        <taxon>Lactobacillales</taxon>
        <taxon>Lactobacillaceae</taxon>
        <taxon>Levilactobacillus</taxon>
    </lineage>
</organism>
<dbReference type="Pfam" id="PF08240">
    <property type="entry name" value="ADH_N"/>
    <property type="match status" value="1"/>
</dbReference>
<dbReference type="GO" id="GO:0016651">
    <property type="term" value="F:oxidoreductase activity, acting on NAD(P)H"/>
    <property type="evidence" value="ECO:0007669"/>
    <property type="project" value="TreeGrafter"/>
</dbReference>
<keyword evidence="1" id="KW-0521">NADP</keyword>
<dbReference type="RefSeq" id="WP_020088624.1">
    <property type="nucleotide sequence ID" value="NZ_AZCZ01000006.1"/>
</dbReference>
<dbReference type="OrthoDB" id="9792162at2"/>
<dbReference type="SUPFAM" id="SSF50129">
    <property type="entry name" value="GroES-like"/>
    <property type="match status" value="1"/>
</dbReference>
<dbReference type="Gene3D" id="3.40.50.720">
    <property type="entry name" value="NAD(P)-binding Rossmann-like Domain"/>
    <property type="match status" value="1"/>
</dbReference>
<name>A0A0R1GX42_9LACO</name>
<dbReference type="PANTHER" id="PTHR48106">
    <property type="entry name" value="QUINONE OXIDOREDUCTASE PIG3-RELATED"/>
    <property type="match status" value="1"/>
</dbReference>
<reference evidence="4 5" key="1">
    <citation type="journal article" date="2015" name="Genome Announc.">
        <title>Expanding the biotechnology potential of lactobacilli through comparative genomics of 213 strains and associated genera.</title>
        <authorList>
            <person name="Sun Z."/>
            <person name="Harris H.M."/>
            <person name="McCann A."/>
            <person name="Guo C."/>
            <person name="Argimon S."/>
            <person name="Zhang W."/>
            <person name="Yang X."/>
            <person name="Jeffery I.B."/>
            <person name="Cooney J.C."/>
            <person name="Kagawa T.F."/>
            <person name="Liu W."/>
            <person name="Song Y."/>
            <person name="Salvetti E."/>
            <person name="Wrobel A."/>
            <person name="Rasinkangas P."/>
            <person name="Parkhill J."/>
            <person name="Rea M.C."/>
            <person name="O'Sullivan O."/>
            <person name="Ritari J."/>
            <person name="Douillard F.P."/>
            <person name="Paul Ross R."/>
            <person name="Yang R."/>
            <person name="Briner A.E."/>
            <person name="Felis G.E."/>
            <person name="de Vos W.M."/>
            <person name="Barrangou R."/>
            <person name="Klaenhammer T.R."/>
            <person name="Caufield P.W."/>
            <person name="Cui Y."/>
            <person name="Zhang H."/>
            <person name="O'Toole P.W."/>
        </authorList>
    </citation>
    <scope>NUCLEOTIDE SEQUENCE [LARGE SCALE GENOMIC DNA]</scope>
    <source>
        <strain evidence="4 5">ATCC 53295</strain>
    </source>
</reference>
<dbReference type="STRING" id="357278.IV61_GL002154"/>
<dbReference type="GO" id="GO:0070402">
    <property type="term" value="F:NADPH binding"/>
    <property type="evidence" value="ECO:0007669"/>
    <property type="project" value="TreeGrafter"/>
</dbReference>
<evidence type="ECO:0000313" key="4">
    <source>
        <dbReference type="EMBL" id="KRK38941.1"/>
    </source>
</evidence>
<proteinExistence type="predicted"/>
<feature type="domain" description="Enoyl reductase (ER)" evidence="3">
    <location>
        <begin position="10"/>
        <end position="317"/>
    </location>
</feature>
<dbReference type="SMART" id="SM00829">
    <property type="entry name" value="PKS_ER"/>
    <property type="match status" value="1"/>
</dbReference>
<evidence type="ECO:0000259" key="3">
    <source>
        <dbReference type="SMART" id="SM00829"/>
    </source>
</evidence>
<dbReference type="AlphaFoldDB" id="A0A0R1GX42"/>
<evidence type="ECO:0000256" key="1">
    <source>
        <dbReference type="ARBA" id="ARBA00022857"/>
    </source>
</evidence>
<sequence length="319" mass="34420">MHAVVVNRPGGPEVLAYTEVPTPAVRPGWTRVKVRGFGINHSEIFTREGKSPSVQFPRILGIEVVGTVDETSAPDQFHLGQTVVSLMGEMGRAFDGSYAEYVLLPNSQVYPIATKLDWPQLAAVPETFYTAFGIYQSLRLQAGDRVLIRAATSGVGVAVLKLMKASGLKLTVTGTSRSTRKDGALKQLGIDTVLHTPDANVLPAEAGEFDKVVDLMGPSAVRDSLQHTAEWGIVSATGELGGVWTLDGFDPITDIPNNRYLTGFYSGSVDAKRIQTLFDFIAEHQVEVTPEHVFTLAETRAAHEYLATSDGLGKVVVLL</sequence>
<keyword evidence="5" id="KW-1185">Reference proteome</keyword>
<dbReference type="EMBL" id="AZCZ01000006">
    <property type="protein sequence ID" value="KRK38941.1"/>
    <property type="molecule type" value="Genomic_DNA"/>
</dbReference>
<gene>
    <name evidence="4" type="ORF">FD07_GL002005</name>
</gene>
<dbReference type="InterPro" id="IPR036291">
    <property type="entry name" value="NAD(P)-bd_dom_sf"/>
</dbReference>
<dbReference type="InterPro" id="IPR020843">
    <property type="entry name" value="ER"/>
</dbReference>
<dbReference type="Pfam" id="PF13602">
    <property type="entry name" value="ADH_zinc_N_2"/>
    <property type="match status" value="1"/>
</dbReference>
<dbReference type="PATRIC" id="fig|1267003.4.peg.2113"/>
<evidence type="ECO:0000313" key="5">
    <source>
        <dbReference type="Proteomes" id="UP000051176"/>
    </source>
</evidence>
<comment type="caution">
    <text evidence="4">The sequence shown here is derived from an EMBL/GenBank/DDBJ whole genome shotgun (WGS) entry which is preliminary data.</text>
</comment>
<dbReference type="SUPFAM" id="SSF51735">
    <property type="entry name" value="NAD(P)-binding Rossmann-fold domains"/>
    <property type="match status" value="1"/>
</dbReference>
<dbReference type="eggNOG" id="COG0604">
    <property type="taxonomic scope" value="Bacteria"/>
</dbReference>
<protein>
    <submittedName>
        <fullName evidence="4">Oxidoreductase</fullName>
    </submittedName>
</protein>
<dbReference type="Gene3D" id="3.90.180.10">
    <property type="entry name" value="Medium-chain alcohol dehydrogenases, catalytic domain"/>
    <property type="match status" value="1"/>
</dbReference>
<keyword evidence="2" id="KW-0560">Oxidoreductase</keyword>
<dbReference type="InterPro" id="IPR011032">
    <property type="entry name" value="GroES-like_sf"/>
</dbReference>
<evidence type="ECO:0000256" key="2">
    <source>
        <dbReference type="ARBA" id="ARBA00023002"/>
    </source>
</evidence>